<dbReference type="STRING" id="1236989.JCM15548_12630"/>
<proteinExistence type="predicted"/>
<gene>
    <name evidence="1" type="ORF">JCM15548_12630</name>
</gene>
<dbReference type="SUPFAM" id="SSF51395">
    <property type="entry name" value="FMN-linked oxidoreductases"/>
    <property type="match status" value="1"/>
</dbReference>
<dbReference type="EMBL" id="BAZW01000022">
    <property type="protein sequence ID" value="GAO30365.1"/>
    <property type="molecule type" value="Genomic_DNA"/>
</dbReference>
<name>A0A0E9LZU1_9BACT</name>
<dbReference type="InterPro" id="IPR013785">
    <property type="entry name" value="Aldolase_TIM"/>
</dbReference>
<evidence type="ECO:0000313" key="2">
    <source>
        <dbReference type="Proteomes" id="UP000032900"/>
    </source>
</evidence>
<protein>
    <submittedName>
        <fullName evidence="1">Related to dihydroorotate dehydrogenase</fullName>
    </submittedName>
</protein>
<organism evidence="1 2">
    <name type="scientific">Geofilum rubicundum JCM 15548</name>
    <dbReference type="NCBI Taxonomy" id="1236989"/>
    <lineage>
        <taxon>Bacteria</taxon>
        <taxon>Pseudomonadati</taxon>
        <taxon>Bacteroidota</taxon>
        <taxon>Bacteroidia</taxon>
        <taxon>Marinilabiliales</taxon>
        <taxon>Marinilabiliaceae</taxon>
        <taxon>Geofilum</taxon>
    </lineage>
</organism>
<sequence>MILAGAQGVQVASSLYKSGIPHLRQMNQELAGWMEGKSFEGIEDFRGQLSQNNIDNPAGLLRVQFMKYFAGK</sequence>
<dbReference type="Proteomes" id="UP000032900">
    <property type="component" value="Unassembled WGS sequence"/>
</dbReference>
<evidence type="ECO:0000313" key="1">
    <source>
        <dbReference type="EMBL" id="GAO30365.1"/>
    </source>
</evidence>
<dbReference type="AlphaFoldDB" id="A0A0E9LZU1"/>
<keyword evidence="2" id="KW-1185">Reference proteome</keyword>
<comment type="caution">
    <text evidence="1">The sequence shown here is derived from an EMBL/GenBank/DDBJ whole genome shotgun (WGS) entry which is preliminary data.</text>
</comment>
<accession>A0A0E9LZU1</accession>
<reference evidence="1 2" key="1">
    <citation type="journal article" date="2015" name="Microbes Environ.">
        <title>Distribution and evolution of nitrogen fixation genes in the phylum bacteroidetes.</title>
        <authorList>
            <person name="Inoue J."/>
            <person name="Oshima K."/>
            <person name="Suda W."/>
            <person name="Sakamoto M."/>
            <person name="Iino T."/>
            <person name="Noda S."/>
            <person name="Hongoh Y."/>
            <person name="Hattori M."/>
            <person name="Ohkuma M."/>
        </authorList>
    </citation>
    <scope>NUCLEOTIDE SEQUENCE [LARGE SCALE GENOMIC DNA]</scope>
    <source>
        <strain evidence="1">JCM 15548</strain>
    </source>
</reference>
<dbReference type="Gene3D" id="3.20.20.70">
    <property type="entry name" value="Aldolase class I"/>
    <property type="match status" value="1"/>
</dbReference>